<dbReference type="InterPro" id="IPR000073">
    <property type="entry name" value="AB_hydrolase_1"/>
</dbReference>
<proteinExistence type="predicted"/>
<comment type="caution">
    <text evidence="4">The sequence shown here is derived from an EMBL/GenBank/DDBJ whole genome shotgun (WGS) entry which is preliminary data.</text>
</comment>
<feature type="chain" id="PRO_5042191260" evidence="2">
    <location>
        <begin position="27"/>
        <end position="434"/>
    </location>
</feature>
<dbReference type="GO" id="GO:0016787">
    <property type="term" value="F:hydrolase activity"/>
    <property type="evidence" value="ECO:0007669"/>
    <property type="project" value="UniProtKB-KW"/>
</dbReference>
<evidence type="ECO:0000313" key="4">
    <source>
        <dbReference type="EMBL" id="KAK3397542.1"/>
    </source>
</evidence>
<evidence type="ECO:0000259" key="3">
    <source>
        <dbReference type="Pfam" id="PF12697"/>
    </source>
</evidence>
<reference evidence="4" key="1">
    <citation type="journal article" date="2023" name="Mol. Phylogenet. Evol.">
        <title>Genome-scale phylogeny and comparative genomics of the fungal order Sordariales.</title>
        <authorList>
            <person name="Hensen N."/>
            <person name="Bonometti L."/>
            <person name="Westerberg I."/>
            <person name="Brannstrom I.O."/>
            <person name="Guillou S."/>
            <person name="Cros-Aarteil S."/>
            <person name="Calhoun S."/>
            <person name="Haridas S."/>
            <person name="Kuo A."/>
            <person name="Mondo S."/>
            <person name="Pangilinan J."/>
            <person name="Riley R."/>
            <person name="LaButti K."/>
            <person name="Andreopoulos B."/>
            <person name="Lipzen A."/>
            <person name="Chen C."/>
            <person name="Yan M."/>
            <person name="Daum C."/>
            <person name="Ng V."/>
            <person name="Clum A."/>
            <person name="Steindorff A."/>
            <person name="Ohm R.A."/>
            <person name="Martin F."/>
            <person name="Silar P."/>
            <person name="Natvig D.O."/>
            <person name="Lalanne C."/>
            <person name="Gautier V."/>
            <person name="Ament-Velasquez S.L."/>
            <person name="Kruys A."/>
            <person name="Hutchinson M.I."/>
            <person name="Powell A.J."/>
            <person name="Barry K."/>
            <person name="Miller A.N."/>
            <person name="Grigoriev I.V."/>
            <person name="Debuchy R."/>
            <person name="Gladieux P."/>
            <person name="Hiltunen Thoren M."/>
            <person name="Johannesson H."/>
        </authorList>
    </citation>
    <scope>NUCLEOTIDE SEQUENCE</scope>
    <source>
        <strain evidence="4">FGSC 1904</strain>
    </source>
</reference>
<dbReference type="AlphaFoldDB" id="A0AAE0PCW5"/>
<dbReference type="PANTHER" id="PTHR42886:SF87">
    <property type="entry name" value="AB HYDROLASE-1 DOMAIN-CONTAINING PROTEIN"/>
    <property type="match status" value="1"/>
</dbReference>
<dbReference type="Proteomes" id="UP001281003">
    <property type="component" value="Unassembled WGS sequence"/>
</dbReference>
<sequence length="434" mass="47897">MLSNIPSSLSLLGALLPYLPPTLSHAAPWHPSSYTNVKSQNNTICKPVSFTLTASAQHISLSSPPDPTNSTAILETLNQAWDGTIVTNGTQTVSGTYTLKAIYCQPSSHSKPHKKGKKDKDDDVLQILLHGATYNKTLWSGYGFDYPYDWQSFAASQGYHTLAVDRLSHGDNDAQNLDPLNEVQMPLQTELLHQLISLVKSPPKPKPNTNVTNPTTISLTPSKSNNPLHRTFPKIILVGHSLGSYLSVSLARSYPLDPTALILTGYSHQLNIPHVRSAPYFPAPLVFPTRFPSERYKNGLEYLTIATLEGRTNGFYSNETDAAGRVYDPAVARTDYEYSDATTLGEVVSLGNWGEGAGEFEGPVLVATGRKDWICCSPPEEACVERLWETGRTFPKARRYEVWAPEETGHDLTLEFISARETLRVVHEFLGREV</sequence>
<accession>A0AAE0PCW5</accession>
<feature type="region of interest" description="Disordered" evidence="1">
    <location>
        <begin position="202"/>
        <end position="223"/>
    </location>
</feature>
<gene>
    <name evidence="4" type="ORF">B0T20DRAFT_354617</name>
</gene>
<protein>
    <submittedName>
        <fullName evidence="4">Alpha/Beta hydrolase protein</fullName>
    </submittedName>
</protein>
<name>A0AAE0PCW5_SORBR</name>
<keyword evidence="5" id="KW-1185">Reference proteome</keyword>
<organism evidence="4 5">
    <name type="scientific">Sordaria brevicollis</name>
    <dbReference type="NCBI Taxonomy" id="83679"/>
    <lineage>
        <taxon>Eukaryota</taxon>
        <taxon>Fungi</taxon>
        <taxon>Dikarya</taxon>
        <taxon>Ascomycota</taxon>
        <taxon>Pezizomycotina</taxon>
        <taxon>Sordariomycetes</taxon>
        <taxon>Sordariomycetidae</taxon>
        <taxon>Sordariales</taxon>
        <taxon>Sordariaceae</taxon>
        <taxon>Sordaria</taxon>
    </lineage>
</organism>
<evidence type="ECO:0000256" key="1">
    <source>
        <dbReference type="SAM" id="MobiDB-lite"/>
    </source>
</evidence>
<dbReference type="Pfam" id="PF12697">
    <property type="entry name" value="Abhydrolase_6"/>
    <property type="match status" value="1"/>
</dbReference>
<reference evidence="4" key="2">
    <citation type="submission" date="2023-07" db="EMBL/GenBank/DDBJ databases">
        <authorList>
            <consortium name="Lawrence Berkeley National Laboratory"/>
            <person name="Haridas S."/>
            <person name="Hensen N."/>
            <person name="Bonometti L."/>
            <person name="Westerberg I."/>
            <person name="Brannstrom I.O."/>
            <person name="Guillou S."/>
            <person name="Cros-Aarteil S."/>
            <person name="Calhoun S."/>
            <person name="Kuo A."/>
            <person name="Mondo S."/>
            <person name="Pangilinan J."/>
            <person name="Riley R."/>
            <person name="LaButti K."/>
            <person name="Andreopoulos B."/>
            <person name="Lipzen A."/>
            <person name="Chen C."/>
            <person name="Yanf M."/>
            <person name="Daum C."/>
            <person name="Ng V."/>
            <person name="Clum A."/>
            <person name="Steindorff A."/>
            <person name="Ohm R."/>
            <person name="Martin F."/>
            <person name="Silar P."/>
            <person name="Natvig D."/>
            <person name="Lalanne C."/>
            <person name="Gautier V."/>
            <person name="Ament-velasquez S.L."/>
            <person name="Kruys A."/>
            <person name="Hutchinson M.I."/>
            <person name="Powell A.J."/>
            <person name="Barry K."/>
            <person name="Miller A.N."/>
            <person name="Grigoriev I.V."/>
            <person name="Debuchy R."/>
            <person name="Gladieux P."/>
            <person name="Thoren M.H."/>
            <person name="Johannesson H."/>
        </authorList>
    </citation>
    <scope>NUCLEOTIDE SEQUENCE</scope>
    <source>
        <strain evidence="4">FGSC 1904</strain>
    </source>
</reference>
<dbReference type="SUPFAM" id="SSF53474">
    <property type="entry name" value="alpha/beta-Hydrolases"/>
    <property type="match status" value="1"/>
</dbReference>
<keyword evidence="2" id="KW-0732">Signal</keyword>
<evidence type="ECO:0000256" key="2">
    <source>
        <dbReference type="SAM" id="SignalP"/>
    </source>
</evidence>
<keyword evidence="4" id="KW-0378">Hydrolase</keyword>
<dbReference type="InterPro" id="IPR029058">
    <property type="entry name" value="AB_hydrolase_fold"/>
</dbReference>
<feature type="compositionally biased region" description="Low complexity" evidence="1">
    <location>
        <begin position="207"/>
        <end position="216"/>
    </location>
</feature>
<dbReference type="Gene3D" id="3.40.50.1820">
    <property type="entry name" value="alpha/beta hydrolase"/>
    <property type="match status" value="1"/>
</dbReference>
<dbReference type="EMBL" id="JAUTDP010000007">
    <property type="protein sequence ID" value="KAK3397542.1"/>
    <property type="molecule type" value="Genomic_DNA"/>
</dbReference>
<dbReference type="PANTHER" id="PTHR42886">
    <property type="entry name" value="RE40534P-RELATED"/>
    <property type="match status" value="1"/>
</dbReference>
<feature type="domain" description="AB hydrolase-1" evidence="3">
    <location>
        <begin position="127"/>
        <end position="414"/>
    </location>
</feature>
<evidence type="ECO:0000313" key="5">
    <source>
        <dbReference type="Proteomes" id="UP001281003"/>
    </source>
</evidence>
<feature type="signal peptide" evidence="2">
    <location>
        <begin position="1"/>
        <end position="26"/>
    </location>
</feature>